<name>A0A0A9G6A7_ARUDO</name>
<sequence length="41" mass="4586">MAHSYVLINSSVVLPLYGPLICPQTLMLFSVLLMEVLVHSR</sequence>
<organism evidence="2">
    <name type="scientific">Arundo donax</name>
    <name type="common">Giant reed</name>
    <name type="synonym">Donax arundinaceus</name>
    <dbReference type="NCBI Taxonomy" id="35708"/>
    <lineage>
        <taxon>Eukaryota</taxon>
        <taxon>Viridiplantae</taxon>
        <taxon>Streptophyta</taxon>
        <taxon>Embryophyta</taxon>
        <taxon>Tracheophyta</taxon>
        <taxon>Spermatophyta</taxon>
        <taxon>Magnoliopsida</taxon>
        <taxon>Liliopsida</taxon>
        <taxon>Poales</taxon>
        <taxon>Poaceae</taxon>
        <taxon>PACMAD clade</taxon>
        <taxon>Arundinoideae</taxon>
        <taxon>Arundineae</taxon>
        <taxon>Arundo</taxon>
    </lineage>
</organism>
<proteinExistence type="predicted"/>
<accession>A0A0A9G6A7</accession>
<keyword evidence="1" id="KW-0472">Membrane</keyword>
<evidence type="ECO:0000256" key="1">
    <source>
        <dbReference type="SAM" id="Phobius"/>
    </source>
</evidence>
<keyword evidence="1" id="KW-1133">Transmembrane helix</keyword>
<protein>
    <submittedName>
        <fullName evidence="2">Uncharacterized protein</fullName>
    </submittedName>
</protein>
<dbReference type="AlphaFoldDB" id="A0A0A9G6A7"/>
<evidence type="ECO:0000313" key="2">
    <source>
        <dbReference type="EMBL" id="JAE16193.1"/>
    </source>
</evidence>
<feature type="transmembrane region" description="Helical" evidence="1">
    <location>
        <begin position="16"/>
        <end position="38"/>
    </location>
</feature>
<reference evidence="2" key="2">
    <citation type="journal article" date="2015" name="Data Brief">
        <title>Shoot transcriptome of the giant reed, Arundo donax.</title>
        <authorList>
            <person name="Barrero R.A."/>
            <person name="Guerrero F.D."/>
            <person name="Moolhuijzen P."/>
            <person name="Goolsby J.A."/>
            <person name="Tidwell J."/>
            <person name="Bellgard S.E."/>
            <person name="Bellgard M.I."/>
        </authorList>
    </citation>
    <scope>NUCLEOTIDE SEQUENCE</scope>
    <source>
        <tissue evidence="2">Shoot tissue taken approximately 20 cm above the soil surface</tissue>
    </source>
</reference>
<keyword evidence="1" id="KW-0812">Transmembrane</keyword>
<reference evidence="2" key="1">
    <citation type="submission" date="2014-09" db="EMBL/GenBank/DDBJ databases">
        <authorList>
            <person name="Magalhaes I.L.F."/>
            <person name="Oliveira U."/>
            <person name="Santos F.R."/>
            <person name="Vidigal T.H.D.A."/>
            <person name="Brescovit A.D."/>
            <person name="Santos A.J."/>
        </authorList>
    </citation>
    <scope>NUCLEOTIDE SEQUENCE</scope>
    <source>
        <tissue evidence="2">Shoot tissue taken approximately 20 cm above the soil surface</tissue>
    </source>
</reference>
<dbReference type="EMBL" id="GBRH01181703">
    <property type="protein sequence ID" value="JAE16193.1"/>
    <property type="molecule type" value="Transcribed_RNA"/>
</dbReference>